<dbReference type="AlphaFoldDB" id="A0A0B7BDC7"/>
<organism evidence="1">
    <name type="scientific">Arion vulgaris</name>
    <dbReference type="NCBI Taxonomy" id="1028688"/>
    <lineage>
        <taxon>Eukaryota</taxon>
        <taxon>Metazoa</taxon>
        <taxon>Spiralia</taxon>
        <taxon>Lophotrochozoa</taxon>
        <taxon>Mollusca</taxon>
        <taxon>Gastropoda</taxon>
        <taxon>Heterobranchia</taxon>
        <taxon>Euthyneura</taxon>
        <taxon>Panpulmonata</taxon>
        <taxon>Eupulmonata</taxon>
        <taxon>Stylommatophora</taxon>
        <taxon>Helicina</taxon>
        <taxon>Arionoidea</taxon>
        <taxon>Arionidae</taxon>
        <taxon>Arion</taxon>
    </lineage>
</organism>
<dbReference type="EMBL" id="HACG01043456">
    <property type="protein sequence ID" value="CEK90321.1"/>
    <property type="molecule type" value="Transcribed_RNA"/>
</dbReference>
<reference evidence="1" key="1">
    <citation type="submission" date="2014-12" db="EMBL/GenBank/DDBJ databases">
        <title>Insight into the proteome of Arion vulgaris.</title>
        <authorList>
            <person name="Aradska J."/>
            <person name="Bulat T."/>
            <person name="Smidak R."/>
            <person name="Sarate P."/>
            <person name="Gangsoo J."/>
            <person name="Sialana F."/>
            <person name="Bilban M."/>
            <person name="Lubec G."/>
        </authorList>
    </citation>
    <scope>NUCLEOTIDE SEQUENCE</scope>
    <source>
        <tissue evidence="1">Skin</tissue>
    </source>
</reference>
<evidence type="ECO:0000313" key="1">
    <source>
        <dbReference type="EMBL" id="CEK90321.1"/>
    </source>
</evidence>
<accession>A0A0B7BDC7</accession>
<name>A0A0B7BDC7_9EUPU</name>
<proteinExistence type="predicted"/>
<feature type="non-terminal residue" evidence="1">
    <location>
        <position position="50"/>
    </location>
</feature>
<gene>
    <name evidence="1" type="primary">ORF176146</name>
</gene>
<protein>
    <submittedName>
        <fullName evidence="1">Uncharacterized protein</fullName>
    </submittedName>
</protein>
<sequence length="50" mass="5803">MMRSGGLEHIVRTDKNIGETSQIKTTFRQPDFMAWRKSISILDDSKYQGQ</sequence>